<reference evidence="6 7" key="1">
    <citation type="submission" date="2019-01" db="EMBL/GenBank/DDBJ databases">
        <title>Draft Genome and Complete Hox-Cluster Characterization of the Sterlet Sturgeon (Acipenser ruthenus).</title>
        <authorList>
            <person name="Wei Q."/>
        </authorList>
    </citation>
    <scope>NUCLEOTIDE SEQUENCE [LARGE SCALE GENOMIC DNA]</scope>
    <source>
        <strain evidence="6">WHYD16114868_AA</strain>
        <tissue evidence="6">Blood</tissue>
    </source>
</reference>
<feature type="coiled-coil region" evidence="4">
    <location>
        <begin position="212"/>
        <end position="246"/>
    </location>
</feature>
<evidence type="ECO:0000256" key="3">
    <source>
        <dbReference type="ARBA" id="ARBA00023134"/>
    </source>
</evidence>
<dbReference type="Pfam" id="PF04548">
    <property type="entry name" value="AIG1"/>
    <property type="match status" value="1"/>
</dbReference>
<keyword evidence="7" id="KW-1185">Reference proteome</keyword>
<dbReference type="FunFam" id="3.40.50.300:FF:000366">
    <property type="entry name" value="GTPase, IMAP family member 2"/>
    <property type="match status" value="1"/>
</dbReference>
<dbReference type="PANTHER" id="PTHR10903">
    <property type="entry name" value="GTPASE, IMAP FAMILY MEMBER-RELATED"/>
    <property type="match status" value="1"/>
</dbReference>
<dbReference type="Gene3D" id="3.40.50.300">
    <property type="entry name" value="P-loop containing nucleotide triphosphate hydrolases"/>
    <property type="match status" value="1"/>
</dbReference>
<evidence type="ECO:0000256" key="1">
    <source>
        <dbReference type="ARBA" id="ARBA00008535"/>
    </source>
</evidence>
<comment type="similarity">
    <text evidence="1">Belongs to the TRAFAC class TrmE-Era-EngA-EngB-Septin-like GTPase superfamily. AIG1/Toc34/Toc159-like paraseptin GTPase family. IAN subfamily.</text>
</comment>
<dbReference type="InterPro" id="IPR006703">
    <property type="entry name" value="G_AIG1"/>
</dbReference>
<proteinExistence type="inferred from homology"/>
<evidence type="ECO:0000313" key="6">
    <source>
        <dbReference type="EMBL" id="RXM94226.1"/>
    </source>
</evidence>
<dbReference type="PROSITE" id="PS51720">
    <property type="entry name" value="G_AIG1"/>
    <property type="match status" value="1"/>
</dbReference>
<dbReference type="CDD" id="cd01852">
    <property type="entry name" value="AIG1"/>
    <property type="match status" value="1"/>
</dbReference>
<keyword evidence="3" id="KW-0342">GTP-binding</keyword>
<dbReference type="Proteomes" id="UP000289886">
    <property type="component" value="Unassembled WGS sequence"/>
</dbReference>
<gene>
    <name evidence="6" type="ORF">EOD39_18222</name>
</gene>
<dbReference type="InterPro" id="IPR027417">
    <property type="entry name" value="P-loop_NTPase"/>
</dbReference>
<dbReference type="AlphaFoldDB" id="A0A444V190"/>
<dbReference type="SUPFAM" id="SSF52540">
    <property type="entry name" value="P-loop containing nucleoside triphosphate hydrolases"/>
    <property type="match status" value="1"/>
</dbReference>
<evidence type="ECO:0000313" key="7">
    <source>
        <dbReference type="Proteomes" id="UP000289886"/>
    </source>
</evidence>
<keyword evidence="2" id="KW-0547">Nucleotide-binding</keyword>
<name>A0A444V190_ACIRT</name>
<comment type="caution">
    <text evidence="6">The sequence shown here is derived from an EMBL/GenBank/DDBJ whole genome shotgun (WGS) entry which is preliminary data.</text>
</comment>
<evidence type="ECO:0000256" key="4">
    <source>
        <dbReference type="SAM" id="Coils"/>
    </source>
</evidence>
<sequence>MYYKMSDNTGDLNTLRLVLVGKTGVGNSAAGNALLAKKEFKSSFSDSSVTKDCARGEGEVAGRRVVVVNTPGLFDTKLSNVEIVSEIVKCIQKSSPGPHAFLLVLKLGRYTEEEQKTVQIIQEVFGKSASKYMMVLFTHRDCLDDDGQTIEEFLKNADKNLKQLVESCGNRFHAININDLKDQEQANVLLEKVENMVKINGGCFSNDLYELEEKRKADEARHQKEIEELRKKNEEDAEKLKQANVANEIIAKMQEMNMKLITMMVEQMKKTNEDNMKCMAEQLKQPQKVESCCVS</sequence>
<evidence type="ECO:0000256" key="2">
    <source>
        <dbReference type="ARBA" id="ARBA00022741"/>
    </source>
</evidence>
<protein>
    <submittedName>
        <fullName evidence="6">GTPase IMAP family member 7</fullName>
    </submittedName>
</protein>
<feature type="domain" description="AIG1-type G" evidence="5">
    <location>
        <begin position="12"/>
        <end position="213"/>
    </location>
</feature>
<evidence type="ECO:0000259" key="5">
    <source>
        <dbReference type="PROSITE" id="PS51720"/>
    </source>
</evidence>
<keyword evidence="4" id="KW-0175">Coiled coil</keyword>
<dbReference type="EMBL" id="SCEB01003604">
    <property type="protein sequence ID" value="RXM94226.1"/>
    <property type="molecule type" value="Genomic_DNA"/>
</dbReference>
<organism evidence="6 7">
    <name type="scientific">Acipenser ruthenus</name>
    <name type="common">Sterlet sturgeon</name>
    <dbReference type="NCBI Taxonomy" id="7906"/>
    <lineage>
        <taxon>Eukaryota</taxon>
        <taxon>Metazoa</taxon>
        <taxon>Chordata</taxon>
        <taxon>Craniata</taxon>
        <taxon>Vertebrata</taxon>
        <taxon>Euteleostomi</taxon>
        <taxon>Actinopterygii</taxon>
        <taxon>Chondrostei</taxon>
        <taxon>Acipenseriformes</taxon>
        <taxon>Acipenseridae</taxon>
        <taxon>Acipenser</taxon>
    </lineage>
</organism>
<dbReference type="InterPro" id="IPR045058">
    <property type="entry name" value="GIMA/IAN/Toc"/>
</dbReference>
<dbReference type="GO" id="GO:0005525">
    <property type="term" value="F:GTP binding"/>
    <property type="evidence" value="ECO:0007669"/>
    <property type="project" value="UniProtKB-KW"/>
</dbReference>
<accession>A0A444V190</accession>
<dbReference type="PANTHER" id="PTHR10903:SF186">
    <property type="entry name" value="GTPASE IMAP FAMILY MEMBER 4-LIKE-RELATED"/>
    <property type="match status" value="1"/>
</dbReference>